<dbReference type="AlphaFoldDB" id="A0A9W6LNW0"/>
<dbReference type="RefSeq" id="WP_281835433.1">
    <property type="nucleotide sequence ID" value="NZ_BSDY01000007.1"/>
</dbReference>
<protein>
    <submittedName>
        <fullName evidence="1">Cyclase</fullName>
    </submittedName>
</protein>
<organism evidence="1 2">
    <name type="scientific">Propionigenium maris DSM 9537</name>
    <dbReference type="NCBI Taxonomy" id="1123000"/>
    <lineage>
        <taxon>Bacteria</taxon>
        <taxon>Fusobacteriati</taxon>
        <taxon>Fusobacteriota</taxon>
        <taxon>Fusobacteriia</taxon>
        <taxon>Fusobacteriales</taxon>
        <taxon>Fusobacteriaceae</taxon>
        <taxon>Propionigenium</taxon>
    </lineage>
</organism>
<keyword evidence="2" id="KW-1185">Reference proteome</keyword>
<reference evidence="1" key="1">
    <citation type="submission" date="2022-12" db="EMBL/GenBank/DDBJ databases">
        <title>Reference genome sequencing for broad-spectrum identification of bacterial and archaeal isolates by mass spectrometry.</title>
        <authorList>
            <person name="Sekiguchi Y."/>
            <person name="Tourlousse D.M."/>
        </authorList>
    </citation>
    <scope>NUCLEOTIDE SEQUENCE</scope>
    <source>
        <strain evidence="1">10succ1</strain>
    </source>
</reference>
<evidence type="ECO:0000313" key="2">
    <source>
        <dbReference type="Proteomes" id="UP001144471"/>
    </source>
</evidence>
<evidence type="ECO:0000313" key="1">
    <source>
        <dbReference type="EMBL" id="GLI56345.1"/>
    </source>
</evidence>
<dbReference type="Pfam" id="PF04199">
    <property type="entry name" value="Cyclase"/>
    <property type="match status" value="1"/>
</dbReference>
<dbReference type="SUPFAM" id="SSF102198">
    <property type="entry name" value="Putative cyclase"/>
    <property type="match status" value="1"/>
</dbReference>
<dbReference type="InterPro" id="IPR037175">
    <property type="entry name" value="KFase_sf"/>
</dbReference>
<dbReference type="Gene3D" id="3.50.30.50">
    <property type="entry name" value="Putative cyclase"/>
    <property type="match status" value="1"/>
</dbReference>
<name>A0A9W6LNW0_9FUSO</name>
<proteinExistence type="predicted"/>
<accession>A0A9W6LNW0</accession>
<dbReference type="GO" id="GO:0004061">
    <property type="term" value="F:arylformamidase activity"/>
    <property type="evidence" value="ECO:0007669"/>
    <property type="project" value="InterPro"/>
</dbReference>
<dbReference type="GO" id="GO:0019441">
    <property type="term" value="P:L-tryptophan catabolic process to kynurenine"/>
    <property type="evidence" value="ECO:0007669"/>
    <property type="project" value="InterPro"/>
</dbReference>
<dbReference type="Proteomes" id="UP001144471">
    <property type="component" value="Unassembled WGS sequence"/>
</dbReference>
<dbReference type="EMBL" id="BSDY01000007">
    <property type="protein sequence ID" value="GLI56345.1"/>
    <property type="molecule type" value="Genomic_DNA"/>
</dbReference>
<dbReference type="InterPro" id="IPR007325">
    <property type="entry name" value="KFase/CYL"/>
</dbReference>
<gene>
    <name evidence="1" type="ORF">PM10SUCC1_18590</name>
</gene>
<sequence length="182" mass="20935">MIISLEEYQISEKLKRWRDNQEAKQAAHVGTHIDVYNHTVLEEDLKYVRGVVVDVREIEKIGVEHLNGTELHDGDFVIFRTGYMERFGYGSERYFDIKNAPHLTTELVDYLIAKGVKFIGIDLHSIQLGAEHKKIDIYCEERGTYVVENLTNLEKLSGEVKLKLKFNQEEGATAIPVEIEVV</sequence>
<comment type="caution">
    <text evidence="1">The sequence shown here is derived from an EMBL/GenBank/DDBJ whole genome shotgun (WGS) entry which is preliminary data.</text>
</comment>